<comment type="subcellular location">
    <subcellularLocation>
        <location evidence="1">Periplasm</location>
    </subcellularLocation>
</comment>
<dbReference type="GO" id="GO:0042597">
    <property type="term" value="C:periplasmic space"/>
    <property type="evidence" value="ECO:0007669"/>
    <property type="project" value="UniProtKB-SubCell"/>
</dbReference>
<gene>
    <name evidence="4" type="ORF">LCGC14_1899640</name>
</gene>
<name>A0A0F9IV27_9ZZZZ</name>
<dbReference type="Pfam" id="PF13379">
    <property type="entry name" value="NMT1_2"/>
    <property type="match status" value="1"/>
</dbReference>
<evidence type="ECO:0000256" key="1">
    <source>
        <dbReference type="ARBA" id="ARBA00004418"/>
    </source>
</evidence>
<accession>A0A0F9IV27</accession>
<comment type="similarity">
    <text evidence="2">Belongs to the bacterial solute-binding protein SsuA/TauA family.</text>
</comment>
<evidence type="ECO:0000313" key="4">
    <source>
        <dbReference type="EMBL" id="KKL90942.1"/>
    </source>
</evidence>
<evidence type="ECO:0008006" key="5">
    <source>
        <dbReference type="Google" id="ProtNLM"/>
    </source>
</evidence>
<reference evidence="4" key="1">
    <citation type="journal article" date="2015" name="Nature">
        <title>Complex archaea that bridge the gap between prokaryotes and eukaryotes.</title>
        <authorList>
            <person name="Spang A."/>
            <person name="Saw J.H."/>
            <person name="Jorgensen S.L."/>
            <person name="Zaremba-Niedzwiedzka K."/>
            <person name="Martijn J."/>
            <person name="Lind A.E."/>
            <person name="van Eijk R."/>
            <person name="Schleper C."/>
            <person name="Guy L."/>
            <person name="Ettema T.J."/>
        </authorList>
    </citation>
    <scope>NUCLEOTIDE SEQUENCE</scope>
</reference>
<evidence type="ECO:0000256" key="3">
    <source>
        <dbReference type="ARBA" id="ARBA00022729"/>
    </source>
</evidence>
<organism evidence="4">
    <name type="scientific">marine sediment metagenome</name>
    <dbReference type="NCBI Taxonomy" id="412755"/>
    <lineage>
        <taxon>unclassified sequences</taxon>
        <taxon>metagenomes</taxon>
        <taxon>ecological metagenomes</taxon>
    </lineage>
</organism>
<dbReference type="EMBL" id="LAZR01019872">
    <property type="protein sequence ID" value="KKL90942.1"/>
    <property type="molecule type" value="Genomic_DNA"/>
</dbReference>
<keyword evidence="3" id="KW-0732">Signal</keyword>
<protein>
    <recommendedName>
        <fullName evidence="5">SsuA/THI5-like domain-containing protein</fullName>
    </recommendedName>
</protein>
<dbReference type="SUPFAM" id="SSF53850">
    <property type="entry name" value="Periplasmic binding protein-like II"/>
    <property type="match status" value="1"/>
</dbReference>
<dbReference type="AlphaFoldDB" id="A0A0F9IV27"/>
<comment type="caution">
    <text evidence="4">The sequence shown here is derived from an EMBL/GenBank/DDBJ whole genome shotgun (WGS) entry which is preliminary data.</text>
</comment>
<proteinExistence type="inferred from homology"/>
<dbReference type="PANTHER" id="PTHR30024">
    <property type="entry name" value="ALIPHATIC SULFONATES-BINDING PROTEIN-RELATED"/>
    <property type="match status" value="1"/>
</dbReference>
<dbReference type="Gene3D" id="3.40.190.10">
    <property type="entry name" value="Periplasmic binding protein-like II"/>
    <property type="match status" value="2"/>
</dbReference>
<sequence>MRKKTKLFLVFTLIGTMVATLSSGVLAQKPAIPEIPKAEVVFGHEPYMDHTEYIIGMTKGWYEEVGITILPRPYGKIISSENTVAVLSAGSVDILSGSSVLFLGAYKSLPPYKGIFWADIFQGYAIMAQPDKGYKSVDDFIAEGVEPKEALFKAAQQMKGKKFGYPTEAAIKGFIFLVLEKGGITLSDVDTVIAPDAKTVAMMIARQIDFEVGGVPARITLESKGFKPIITSFDLAKYAKPSPESKELRAIFHDGMVALDSWIEKNHDTMLRMSGVLARITVFMNEHQAEAIEIHRPFLNSAAGTNITHEETIVIYESLDPFIPFDQQWIWYLDPDNPLYEDNVHGSHIKIWEEKGLFKPGEVKPNDVSIASENYKELLYLRDDAHMKMLKTQRLLKKAEEKGVTGSDLNQVKDLLAKASHHSEIYNYVDASRFADAALEWVNYALSQ</sequence>
<evidence type="ECO:0000256" key="2">
    <source>
        <dbReference type="ARBA" id="ARBA00010742"/>
    </source>
</evidence>
<dbReference type="PANTHER" id="PTHR30024:SF47">
    <property type="entry name" value="TAURINE-BINDING PERIPLASMIC PROTEIN"/>
    <property type="match status" value="1"/>
</dbReference>